<proteinExistence type="predicted"/>
<accession>A0A224YFI7</accession>
<dbReference type="EMBL" id="GFPF01002075">
    <property type="protein sequence ID" value="MAA13221.1"/>
    <property type="molecule type" value="Transcribed_RNA"/>
</dbReference>
<dbReference type="AlphaFoldDB" id="A0A224YFI7"/>
<feature type="region of interest" description="Disordered" evidence="1">
    <location>
        <begin position="80"/>
        <end position="139"/>
    </location>
</feature>
<sequence>MDAAKSRSSCSTRVLNFDTVAVEESDADADAVASLLGVTDAALFGVFWASSCSAAAKYICCPSRPSRLINADARRASCQSLPPASSRWAGSSLSRPEPRSIPSSSPCCCVGGRRPNDGKGPANWTRHAACAGTARATRE</sequence>
<protein>
    <submittedName>
        <fullName evidence="2">Uncharacterized protein</fullName>
    </submittedName>
</protein>
<organism evidence="2">
    <name type="scientific">Rhipicephalus zambeziensis</name>
    <dbReference type="NCBI Taxonomy" id="60191"/>
    <lineage>
        <taxon>Eukaryota</taxon>
        <taxon>Metazoa</taxon>
        <taxon>Ecdysozoa</taxon>
        <taxon>Arthropoda</taxon>
        <taxon>Chelicerata</taxon>
        <taxon>Arachnida</taxon>
        <taxon>Acari</taxon>
        <taxon>Parasitiformes</taxon>
        <taxon>Ixodida</taxon>
        <taxon>Ixodoidea</taxon>
        <taxon>Ixodidae</taxon>
        <taxon>Rhipicephalinae</taxon>
        <taxon>Rhipicephalus</taxon>
        <taxon>Rhipicephalus</taxon>
    </lineage>
</organism>
<evidence type="ECO:0000313" key="2">
    <source>
        <dbReference type="EMBL" id="MAA13221.1"/>
    </source>
</evidence>
<feature type="compositionally biased region" description="Low complexity" evidence="1">
    <location>
        <begin position="91"/>
        <end position="105"/>
    </location>
</feature>
<name>A0A224YFI7_9ACAR</name>
<evidence type="ECO:0000256" key="1">
    <source>
        <dbReference type="SAM" id="MobiDB-lite"/>
    </source>
</evidence>
<reference evidence="2" key="1">
    <citation type="journal article" date="2017" name="Parasit. Vectors">
        <title>Sialotranscriptomics of Rhipicephalus zambeziensis reveals intricate expression profiles of secretory proteins and suggests tight temporal transcriptional regulation during blood-feeding.</title>
        <authorList>
            <person name="de Castro M.H."/>
            <person name="de Klerk D."/>
            <person name="Pienaar R."/>
            <person name="Rees D.J.G."/>
            <person name="Mans B.J."/>
        </authorList>
    </citation>
    <scope>NUCLEOTIDE SEQUENCE</scope>
    <source>
        <tissue evidence="2">Salivary glands</tissue>
    </source>
</reference>